<reference evidence="2 3" key="2">
    <citation type="journal article" date="2016" name="Int. J. Syst. Evol. Microbiol.">
        <title>Lutibacter profundi sp. nov., isolated from a deep-sea hydrothermal system on the Arctic Mid-Ocean Ridge and emended description of the genus Lutibacter.</title>
        <authorList>
            <person name="Le Moine Bauer S."/>
            <person name="Roalkvam I."/>
            <person name="Steen I.H."/>
            <person name="Dahle H."/>
        </authorList>
    </citation>
    <scope>NUCLEOTIDE SEQUENCE [LARGE SCALE GENOMIC DNA]</scope>
    <source>
        <strain evidence="2 3">LP1</strain>
    </source>
</reference>
<reference evidence="3" key="1">
    <citation type="submission" date="2015-12" db="EMBL/GenBank/DDBJ databases">
        <title>Complete genome sequence of Lutibacter profundus strain LP1.</title>
        <authorList>
            <person name="Wissuwa J."/>
            <person name="Le Moine Bauer S."/>
            <person name="Stokke R."/>
            <person name="Dahle H."/>
            <person name="Steen I.H."/>
        </authorList>
    </citation>
    <scope>NUCLEOTIDE SEQUENCE [LARGE SCALE GENOMIC DNA]</scope>
    <source>
        <strain evidence="3">LP1</strain>
    </source>
</reference>
<dbReference type="AlphaFoldDB" id="A0A0X8G4J5"/>
<evidence type="ECO:0000313" key="2">
    <source>
        <dbReference type="EMBL" id="AMC09932.1"/>
    </source>
</evidence>
<sequence length="152" mass="17962">MQVKFKISWPTGIIIAIISFVIFILSFVYKATFIPAYDHHLVSDDYYKDELNYQQEIDNQNRGAKLKENVTIKKEASGLTIYFPSEFEPTQISGTIYFQRPSNDKIDFNLPIKLITNKYLLTDKNLVEGRWNVKIEWTVNKNTYLFKEKIMY</sequence>
<dbReference type="InterPro" id="IPR008620">
    <property type="entry name" value="FixH"/>
</dbReference>
<keyword evidence="1" id="KW-1133">Transmembrane helix</keyword>
<dbReference type="Pfam" id="PF05751">
    <property type="entry name" value="FixH"/>
    <property type="match status" value="1"/>
</dbReference>
<dbReference type="KEGG" id="lut:Lupro_01065"/>
<keyword evidence="1" id="KW-0812">Transmembrane</keyword>
<dbReference type="RefSeq" id="WP_068205650.1">
    <property type="nucleotide sequence ID" value="NZ_CP013355.1"/>
</dbReference>
<dbReference type="STRING" id="1622118.Lupro_01065"/>
<dbReference type="OrthoDB" id="1493774at2"/>
<proteinExistence type="predicted"/>
<evidence type="ECO:0000256" key="1">
    <source>
        <dbReference type="SAM" id="Phobius"/>
    </source>
</evidence>
<keyword evidence="1" id="KW-0472">Membrane</keyword>
<evidence type="ECO:0008006" key="4">
    <source>
        <dbReference type="Google" id="ProtNLM"/>
    </source>
</evidence>
<keyword evidence="3" id="KW-1185">Reference proteome</keyword>
<accession>A0A0X8G4J5</accession>
<dbReference type="EMBL" id="CP013355">
    <property type="protein sequence ID" value="AMC09932.1"/>
    <property type="molecule type" value="Genomic_DNA"/>
</dbReference>
<feature type="transmembrane region" description="Helical" evidence="1">
    <location>
        <begin position="7"/>
        <end position="29"/>
    </location>
</feature>
<gene>
    <name evidence="2" type="ORF">Lupro_01065</name>
</gene>
<organism evidence="2 3">
    <name type="scientific">Lutibacter profundi</name>
    <dbReference type="NCBI Taxonomy" id="1622118"/>
    <lineage>
        <taxon>Bacteria</taxon>
        <taxon>Pseudomonadati</taxon>
        <taxon>Bacteroidota</taxon>
        <taxon>Flavobacteriia</taxon>
        <taxon>Flavobacteriales</taxon>
        <taxon>Flavobacteriaceae</taxon>
        <taxon>Lutibacter</taxon>
    </lineage>
</organism>
<name>A0A0X8G4J5_9FLAO</name>
<dbReference type="Proteomes" id="UP000059672">
    <property type="component" value="Chromosome"/>
</dbReference>
<evidence type="ECO:0000313" key="3">
    <source>
        <dbReference type="Proteomes" id="UP000059672"/>
    </source>
</evidence>
<protein>
    <recommendedName>
        <fullName evidence="4">Cytochrome C oxidase Cbb3</fullName>
    </recommendedName>
</protein>